<dbReference type="RefSeq" id="WP_110888819.1">
    <property type="nucleotide sequence ID" value="NZ_QJSX01000026.1"/>
</dbReference>
<keyword evidence="3 5" id="KW-0378">Hydrolase</keyword>
<evidence type="ECO:0000259" key="7">
    <source>
        <dbReference type="PROSITE" id="PS50106"/>
    </source>
</evidence>
<dbReference type="Gene3D" id="3.90.226.10">
    <property type="entry name" value="2-enoyl-CoA Hydratase, Chain A, domain 1"/>
    <property type="match status" value="1"/>
</dbReference>
<dbReference type="Proteomes" id="UP000248326">
    <property type="component" value="Unassembled WGS sequence"/>
</dbReference>
<keyword evidence="4 5" id="KW-0720">Serine protease</keyword>
<evidence type="ECO:0000256" key="6">
    <source>
        <dbReference type="SAM" id="MobiDB-lite"/>
    </source>
</evidence>
<dbReference type="OrthoDB" id="9812068at2"/>
<name>A0A318S1T5_9DEIO</name>
<dbReference type="GO" id="GO:0008236">
    <property type="term" value="F:serine-type peptidase activity"/>
    <property type="evidence" value="ECO:0007669"/>
    <property type="project" value="UniProtKB-KW"/>
</dbReference>
<evidence type="ECO:0000256" key="4">
    <source>
        <dbReference type="ARBA" id="ARBA00022825"/>
    </source>
</evidence>
<dbReference type="InterPro" id="IPR001478">
    <property type="entry name" value="PDZ"/>
</dbReference>
<dbReference type="Pfam" id="PF17820">
    <property type="entry name" value="PDZ_6"/>
    <property type="match status" value="1"/>
</dbReference>
<dbReference type="InterPro" id="IPR005151">
    <property type="entry name" value="Tail-specific_protease"/>
</dbReference>
<dbReference type="GO" id="GO:0004175">
    <property type="term" value="F:endopeptidase activity"/>
    <property type="evidence" value="ECO:0007669"/>
    <property type="project" value="TreeGrafter"/>
</dbReference>
<dbReference type="GO" id="GO:0007165">
    <property type="term" value="P:signal transduction"/>
    <property type="evidence" value="ECO:0007669"/>
    <property type="project" value="TreeGrafter"/>
</dbReference>
<dbReference type="NCBIfam" id="TIGR00225">
    <property type="entry name" value="prc"/>
    <property type="match status" value="1"/>
</dbReference>
<comment type="caution">
    <text evidence="8">The sequence shown here is derived from an EMBL/GenBank/DDBJ whole genome shotgun (WGS) entry which is preliminary data.</text>
</comment>
<dbReference type="SMART" id="SM00245">
    <property type="entry name" value="TSPc"/>
    <property type="match status" value="1"/>
</dbReference>
<gene>
    <name evidence="8" type="ORF">DES52_12641</name>
</gene>
<dbReference type="Gene3D" id="3.30.750.44">
    <property type="match status" value="1"/>
</dbReference>
<dbReference type="CDD" id="cd07560">
    <property type="entry name" value="Peptidase_S41_CPP"/>
    <property type="match status" value="1"/>
</dbReference>
<dbReference type="Gene3D" id="2.30.42.10">
    <property type="match status" value="1"/>
</dbReference>
<dbReference type="PANTHER" id="PTHR32060">
    <property type="entry name" value="TAIL-SPECIFIC PROTEASE"/>
    <property type="match status" value="1"/>
</dbReference>
<reference evidence="8 9" key="1">
    <citation type="submission" date="2018-06" db="EMBL/GenBank/DDBJ databases">
        <title>Genomic Encyclopedia of Type Strains, Phase IV (KMG-IV): sequencing the most valuable type-strain genomes for metagenomic binning, comparative biology and taxonomic classification.</title>
        <authorList>
            <person name="Goeker M."/>
        </authorList>
    </citation>
    <scope>NUCLEOTIDE SEQUENCE [LARGE SCALE GENOMIC DNA]</scope>
    <source>
        <strain evidence="8 9">DSM 18048</strain>
    </source>
</reference>
<dbReference type="AlphaFoldDB" id="A0A318S1T5"/>
<sequence length="450" mass="47967">MNKTGKTLLAIGLLIGTTAVGYAQFRSYSQSDLAASPLNQTLLQTIAIVEQLGLKPADRTQLFEGAIKGALATLNDPYTRYITPREAARDTEDRQGEFFGIGVTFIANDLQKGTGGTIEAVYRGLPADRAGVQVGDVFRKIDGKDVTAIPFNDLRDLVRGKEGSDVKIEFGRGSGTYEATIRRARVQVASVQSAVLPDNVGYVAINQFDNERILTEFPAVFADFKRRNIDKVVFDLRGNPGGYLDIACPVADLFLSSGDILQVRGRGGVREKVQSCDDNAQASPSPNDYTGKLAVLVDGGSASASEIVAGALQDAGRATIIGEKTYGKGVVQSVQPLANGGHLAVTFEEWLTPKGRSIQGQGIKPDVVVADTTRPRFVTYEGTGAKPGEKVRLSVGGRTLVATADDKGKFTFSDTPQRSARSNVNNDGQALVDPAKDAQLAKAVEILKGR</sequence>
<accession>A0A318S1T5</accession>
<dbReference type="EMBL" id="QJSX01000026">
    <property type="protein sequence ID" value="PYE48975.1"/>
    <property type="molecule type" value="Genomic_DNA"/>
</dbReference>
<dbReference type="SUPFAM" id="SSF52096">
    <property type="entry name" value="ClpP/crotonase"/>
    <property type="match status" value="1"/>
</dbReference>
<dbReference type="SMART" id="SM00228">
    <property type="entry name" value="PDZ"/>
    <property type="match status" value="1"/>
</dbReference>
<dbReference type="PROSITE" id="PS50106">
    <property type="entry name" value="PDZ"/>
    <property type="match status" value="1"/>
</dbReference>
<dbReference type="InterPro" id="IPR036034">
    <property type="entry name" value="PDZ_sf"/>
</dbReference>
<feature type="region of interest" description="Disordered" evidence="6">
    <location>
        <begin position="411"/>
        <end position="433"/>
    </location>
</feature>
<evidence type="ECO:0000313" key="9">
    <source>
        <dbReference type="Proteomes" id="UP000248326"/>
    </source>
</evidence>
<proteinExistence type="inferred from homology"/>
<dbReference type="InterPro" id="IPR055210">
    <property type="entry name" value="CtpA/B_N"/>
</dbReference>
<dbReference type="SUPFAM" id="SSF50156">
    <property type="entry name" value="PDZ domain-like"/>
    <property type="match status" value="1"/>
</dbReference>
<feature type="compositionally biased region" description="Polar residues" evidence="6">
    <location>
        <begin position="412"/>
        <end position="428"/>
    </location>
</feature>
<evidence type="ECO:0000313" key="8">
    <source>
        <dbReference type="EMBL" id="PYE48975.1"/>
    </source>
</evidence>
<comment type="similarity">
    <text evidence="1 5">Belongs to the peptidase S41A family.</text>
</comment>
<dbReference type="InterPro" id="IPR004447">
    <property type="entry name" value="Peptidase_S41A"/>
</dbReference>
<dbReference type="Pfam" id="PF22694">
    <property type="entry name" value="CtpB_N-like"/>
    <property type="match status" value="1"/>
</dbReference>
<dbReference type="PANTHER" id="PTHR32060:SF30">
    <property type="entry name" value="CARBOXY-TERMINAL PROCESSING PROTEASE CTPA"/>
    <property type="match status" value="1"/>
</dbReference>
<evidence type="ECO:0000256" key="3">
    <source>
        <dbReference type="ARBA" id="ARBA00022801"/>
    </source>
</evidence>
<keyword evidence="9" id="KW-1185">Reference proteome</keyword>
<evidence type="ECO:0000256" key="2">
    <source>
        <dbReference type="ARBA" id="ARBA00022670"/>
    </source>
</evidence>
<organism evidence="8 9">
    <name type="scientific">Deinococcus yavapaiensis KR-236</name>
    <dbReference type="NCBI Taxonomy" id="694435"/>
    <lineage>
        <taxon>Bacteria</taxon>
        <taxon>Thermotogati</taxon>
        <taxon>Deinococcota</taxon>
        <taxon>Deinococci</taxon>
        <taxon>Deinococcales</taxon>
        <taxon>Deinococcaceae</taxon>
        <taxon>Deinococcus</taxon>
    </lineage>
</organism>
<feature type="domain" description="PDZ" evidence="7">
    <location>
        <begin position="92"/>
        <end position="159"/>
    </location>
</feature>
<dbReference type="InterPro" id="IPR029045">
    <property type="entry name" value="ClpP/crotonase-like_dom_sf"/>
</dbReference>
<dbReference type="GO" id="GO:0006508">
    <property type="term" value="P:proteolysis"/>
    <property type="evidence" value="ECO:0007669"/>
    <property type="project" value="UniProtKB-KW"/>
</dbReference>
<dbReference type="GO" id="GO:0030288">
    <property type="term" value="C:outer membrane-bounded periplasmic space"/>
    <property type="evidence" value="ECO:0007669"/>
    <property type="project" value="TreeGrafter"/>
</dbReference>
<keyword evidence="2 5" id="KW-0645">Protease</keyword>
<protein>
    <submittedName>
        <fullName evidence="8">S41A family C-terminal processing peptidase-2</fullName>
    </submittedName>
</protein>
<dbReference type="InterPro" id="IPR041489">
    <property type="entry name" value="PDZ_6"/>
</dbReference>
<dbReference type="Pfam" id="PF03572">
    <property type="entry name" value="Peptidase_S41"/>
    <property type="match status" value="1"/>
</dbReference>
<evidence type="ECO:0000256" key="1">
    <source>
        <dbReference type="ARBA" id="ARBA00009179"/>
    </source>
</evidence>
<evidence type="ECO:0000256" key="5">
    <source>
        <dbReference type="RuleBase" id="RU004404"/>
    </source>
</evidence>